<dbReference type="Gene3D" id="1.25.40.10">
    <property type="entry name" value="Tetratricopeptide repeat domain"/>
    <property type="match status" value="2"/>
</dbReference>
<evidence type="ECO:0008006" key="5">
    <source>
        <dbReference type="Google" id="ProtNLM"/>
    </source>
</evidence>
<gene>
    <name evidence="3" type="ORF">Cgig2_013029</name>
</gene>
<evidence type="ECO:0000313" key="3">
    <source>
        <dbReference type="EMBL" id="KAJ8424834.1"/>
    </source>
</evidence>
<dbReference type="AlphaFoldDB" id="A0A9Q1JJ15"/>
<evidence type="ECO:0000256" key="1">
    <source>
        <dbReference type="ARBA" id="ARBA00022737"/>
    </source>
</evidence>
<dbReference type="InterPro" id="IPR046960">
    <property type="entry name" value="PPR_At4g14850-like_plant"/>
</dbReference>
<comment type="caution">
    <text evidence="3">The sequence shown here is derived from an EMBL/GenBank/DDBJ whole genome shotgun (WGS) entry which is preliminary data.</text>
</comment>
<dbReference type="InterPro" id="IPR011990">
    <property type="entry name" value="TPR-like_helical_dom_sf"/>
</dbReference>
<dbReference type="EMBL" id="JAKOGI010001596">
    <property type="protein sequence ID" value="KAJ8424834.1"/>
    <property type="molecule type" value="Genomic_DNA"/>
</dbReference>
<dbReference type="FunFam" id="1.25.40.10:FF:000396">
    <property type="entry name" value="Pentatricopeptide repeat-containing protein At2g36730"/>
    <property type="match status" value="1"/>
</dbReference>
<dbReference type="InterPro" id="IPR002885">
    <property type="entry name" value="PPR_rpt"/>
</dbReference>
<dbReference type="PROSITE" id="PS51375">
    <property type="entry name" value="PPR"/>
    <property type="match status" value="1"/>
</dbReference>
<dbReference type="NCBIfam" id="TIGR00756">
    <property type="entry name" value="PPR"/>
    <property type="match status" value="2"/>
</dbReference>
<dbReference type="Proteomes" id="UP001153076">
    <property type="component" value="Unassembled WGS sequence"/>
</dbReference>
<keyword evidence="1" id="KW-0677">Repeat</keyword>
<reference evidence="3" key="1">
    <citation type="submission" date="2022-04" db="EMBL/GenBank/DDBJ databases">
        <title>Carnegiea gigantea Genome sequencing and assembly v2.</title>
        <authorList>
            <person name="Copetti D."/>
            <person name="Sanderson M.J."/>
            <person name="Burquez A."/>
            <person name="Wojciechowski M.F."/>
        </authorList>
    </citation>
    <scope>NUCLEOTIDE SEQUENCE</scope>
    <source>
        <strain evidence="3">SGP5-SGP5p</strain>
        <tissue evidence="3">Aerial part</tissue>
    </source>
</reference>
<feature type="repeat" description="PPR" evidence="2">
    <location>
        <begin position="197"/>
        <end position="231"/>
    </location>
</feature>
<evidence type="ECO:0000256" key="2">
    <source>
        <dbReference type="PROSITE-ProRule" id="PRU00708"/>
    </source>
</evidence>
<dbReference type="PANTHER" id="PTHR47926">
    <property type="entry name" value="PENTATRICOPEPTIDE REPEAT-CONTAINING PROTEIN"/>
    <property type="match status" value="1"/>
</dbReference>
<name>A0A9Q1JJ15_9CARY</name>
<dbReference type="PANTHER" id="PTHR47926:SF508">
    <property type="entry name" value="PENTATRICOPEPTIDE REPEAT-CONTAINING PROTEIN"/>
    <property type="match status" value="1"/>
</dbReference>
<dbReference type="Pfam" id="PF01535">
    <property type="entry name" value="PPR"/>
    <property type="match status" value="4"/>
</dbReference>
<sequence>MADSSSSIAGSSNSNPSTILTILSDFSGKFTAPIRLFGTPLSGLVILALTPPRNRLPLRVIVRSVNPDKHTFPFVLKACVYLFDEFAGKQAHAHVVKLGFGSDVYINNSLIHFYASCGLLDSARQVFGMPERSVVSWNVMIDALVQSGEFDVAESFEPDGYTLQSIISACTGIGALSSGMWVHTYMLRACDGYVGDDALVSNSLVEMYCKCGMLDLAKQVFDGMMKRDIHSWNLMILGFAMHGKAEWALEHFDEMTKARSRIEAEFNHICWHFECM</sequence>
<dbReference type="GO" id="GO:0009451">
    <property type="term" value="P:RNA modification"/>
    <property type="evidence" value="ECO:0007669"/>
    <property type="project" value="InterPro"/>
</dbReference>
<dbReference type="OrthoDB" id="185373at2759"/>
<proteinExistence type="predicted"/>
<organism evidence="3 4">
    <name type="scientific">Carnegiea gigantea</name>
    <dbReference type="NCBI Taxonomy" id="171969"/>
    <lineage>
        <taxon>Eukaryota</taxon>
        <taxon>Viridiplantae</taxon>
        <taxon>Streptophyta</taxon>
        <taxon>Embryophyta</taxon>
        <taxon>Tracheophyta</taxon>
        <taxon>Spermatophyta</taxon>
        <taxon>Magnoliopsida</taxon>
        <taxon>eudicotyledons</taxon>
        <taxon>Gunneridae</taxon>
        <taxon>Pentapetalae</taxon>
        <taxon>Caryophyllales</taxon>
        <taxon>Cactineae</taxon>
        <taxon>Cactaceae</taxon>
        <taxon>Cactoideae</taxon>
        <taxon>Echinocereeae</taxon>
        <taxon>Carnegiea</taxon>
    </lineage>
</organism>
<dbReference type="GO" id="GO:0003723">
    <property type="term" value="F:RNA binding"/>
    <property type="evidence" value="ECO:0007669"/>
    <property type="project" value="InterPro"/>
</dbReference>
<evidence type="ECO:0000313" key="4">
    <source>
        <dbReference type="Proteomes" id="UP001153076"/>
    </source>
</evidence>
<keyword evidence="4" id="KW-1185">Reference proteome</keyword>
<accession>A0A9Q1JJ15</accession>
<protein>
    <recommendedName>
        <fullName evidence="5">Pentatricopeptide repeat-containing protein</fullName>
    </recommendedName>
</protein>